<feature type="region of interest" description="Disordered" evidence="1">
    <location>
        <begin position="365"/>
        <end position="388"/>
    </location>
</feature>
<feature type="region of interest" description="Disordered" evidence="1">
    <location>
        <begin position="1"/>
        <end position="47"/>
    </location>
</feature>
<protein>
    <submittedName>
        <fullName evidence="2">Uncharacterized protein</fullName>
    </submittedName>
</protein>
<comment type="caution">
    <text evidence="2">The sequence shown here is derived from an EMBL/GenBank/DDBJ whole genome shotgun (WGS) entry which is preliminary data.</text>
</comment>
<dbReference type="AlphaFoldDB" id="A0AAE0LD74"/>
<organism evidence="2 3">
    <name type="scientific">Cymbomonas tetramitiformis</name>
    <dbReference type="NCBI Taxonomy" id="36881"/>
    <lineage>
        <taxon>Eukaryota</taxon>
        <taxon>Viridiplantae</taxon>
        <taxon>Chlorophyta</taxon>
        <taxon>Pyramimonadophyceae</taxon>
        <taxon>Pyramimonadales</taxon>
        <taxon>Pyramimonadaceae</taxon>
        <taxon>Cymbomonas</taxon>
    </lineage>
</organism>
<evidence type="ECO:0000256" key="1">
    <source>
        <dbReference type="SAM" id="MobiDB-lite"/>
    </source>
</evidence>
<feature type="compositionally biased region" description="Low complexity" evidence="1">
    <location>
        <begin position="446"/>
        <end position="463"/>
    </location>
</feature>
<proteinExistence type="predicted"/>
<feature type="region of interest" description="Disordered" evidence="1">
    <location>
        <begin position="563"/>
        <end position="603"/>
    </location>
</feature>
<name>A0AAE0LD74_9CHLO</name>
<feature type="region of interest" description="Disordered" evidence="1">
    <location>
        <begin position="432"/>
        <end position="494"/>
    </location>
</feature>
<feature type="compositionally biased region" description="Gly residues" evidence="1">
    <location>
        <begin position="10"/>
        <end position="22"/>
    </location>
</feature>
<sequence length="603" mass="65809">MPTIPESNGLDGGDQDGSGGDDGASDLSSESDSSSETTEEDPHEDDFHLEDTAKRMLRKIRVNFFNPIEPAASDDSEGDDVHLNATVLANRFILDLLEAHSAHNSTQSYFDTILEILRRRICGMELDNETEVTDEEMNMPRNYQSCIRFFKDFIKNYKEIDVCQKCNFLFKDLLPEEAPTYSRGWQSAMLEDPDFFEDKRNLSVLLCADGIEKFKDKKTGICDTNYMPSGGALAFYTAIQNRWYTTGRHHSAVLYPSSSPRAHALTTATQGQKKKAPTAPATGTPAATVATPADAPASSVRWADRSGSPPARVPSLGPQEQPPGSANPNRQDSTSSSTRRYHSPRRDASQQEIEKYEQQLLDQAAARHPGKANTDTTPKGSWDGYRFTPDPAQGKLMPCRACYSTHTITVHHSLGRAGCPCTIQERAQTWQKARQHQSARQPAMHSATTSLPITTAPPASSAPRGAPPQQPVHQSLPPPVSAVSAQTPLAPSGTAAVAGHGLAQLSALVAQQIAQQQAAQQPPPSRYYQNPQAGPQYFCWTSQPHPPSPWGTTLCSTPRWLSHLPCSPPPSQPPTQCTSKDNHKPSRTGTPSNVIHACPPHRP</sequence>
<dbReference type="Proteomes" id="UP001190700">
    <property type="component" value="Unassembled WGS sequence"/>
</dbReference>
<feature type="compositionally biased region" description="Pro residues" evidence="1">
    <location>
        <begin position="465"/>
        <end position="480"/>
    </location>
</feature>
<dbReference type="EMBL" id="LGRX02004389">
    <property type="protein sequence ID" value="KAK3280459.1"/>
    <property type="molecule type" value="Genomic_DNA"/>
</dbReference>
<reference evidence="2 3" key="1">
    <citation type="journal article" date="2015" name="Genome Biol. Evol.">
        <title>Comparative Genomics of a Bacterivorous Green Alga Reveals Evolutionary Causalities and Consequences of Phago-Mixotrophic Mode of Nutrition.</title>
        <authorList>
            <person name="Burns J.A."/>
            <person name="Paasch A."/>
            <person name="Narechania A."/>
            <person name="Kim E."/>
        </authorList>
    </citation>
    <scope>NUCLEOTIDE SEQUENCE [LARGE SCALE GENOMIC DNA]</scope>
    <source>
        <strain evidence="2 3">PLY_AMNH</strain>
    </source>
</reference>
<accession>A0AAE0LD74</accession>
<feature type="compositionally biased region" description="Polar residues" evidence="1">
    <location>
        <begin position="322"/>
        <end position="338"/>
    </location>
</feature>
<keyword evidence="3" id="KW-1185">Reference proteome</keyword>
<evidence type="ECO:0000313" key="3">
    <source>
        <dbReference type="Proteomes" id="UP001190700"/>
    </source>
</evidence>
<evidence type="ECO:0000313" key="2">
    <source>
        <dbReference type="EMBL" id="KAK3280459.1"/>
    </source>
</evidence>
<gene>
    <name evidence="2" type="ORF">CYMTET_11710</name>
</gene>
<feature type="region of interest" description="Disordered" evidence="1">
    <location>
        <begin position="265"/>
        <end position="352"/>
    </location>
</feature>
<feature type="compositionally biased region" description="Low complexity" evidence="1">
    <location>
        <begin position="277"/>
        <end position="297"/>
    </location>
</feature>
<feature type="compositionally biased region" description="Low complexity" evidence="1">
    <location>
        <begin position="25"/>
        <end position="36"/>
    </location>
</feature>